<reference evidence="3" key="1">
    <citation type="submission" date="2021-01" db="EMBL/GenBank/DDBJ databases">
        <authorList>
            <person name="Corre E."/>
            <person name="Pelletier E."/>
            <person name="Niang G."/>
            <person name="Scheremetjew M."/>
            <person name="Finn R."/>
            <person name="Kale V."/>
            <person name="Holt S."/>
            <person name="Cochrane G."/>
            <person name="Meng A."/>
            <person name="Brown T."/>
            <person name="Cohen L."/>
        </authorList>
    </citation>
    <scope>NUCLEOTIDE SEQUENCE</scope>
    <source>
        <strain evidence="3">UIO037</strain>
    </source>
</reference>
<dbReference type="InterPro" id="IPR038050">
    <property type="entry name" value="Neuro_actylchol_rec"/>
</dbReference>
<evidence type="ECO:0008006" key="4">
    <source>
        <dbReference type="Google" id="ProtNLM"/>
    </source>
</evidence>
<comment type="subcellular location">
    <subcellularLocation>
        <location evidence="1">Membrane</location>
        <topology evidence="1">Multi-pass membrane protein</topology>
    </subcellularLocation>
</comment>
<dbReference type="InterPro" id="IPR006201">
    <property type="entry name" value="Neur_channel"/>
</dbReference>
<feature type="transmembrane region" description="Helical" evidence="2">
    <location>
        <begin position="452"/>
        <end position="475"/>
    </location>
</feature>
<dbReference type="GO" id="GO:0016020">
    <property type="term" value="C:membrane"/>
    <property type="evidence" value="ECO:0007669"/>
    <property type="project" value="UniProtKB-SubCell"/>
</dbReference>
<keyword evidence="2" id="KW-0472">Membrane</keyword>
<accession>A0A6V4BHT1</accession>
<feature type="transmembrane region" description="Helical" evidence="2">
    <location>
        <begin position="421"/>
        <end position="440"/>
    </location>
</feature>
<protein>
    <recommendedName>
        <fullName evidence="4">Neurotransmitter-gated ion-channel ligand-binding domain-containing protein</fullName>
    </recommendedName>
</protein>
<dbReference type="SUPFAM" id="SSF90112">
    <property type="entry name" value="Neurotransmitter-gated ion-channel transmembrane pore"/>
    <property type="match status" value="1"/>
</dbReference>
<evidence type="ECO:0000256" key="2">
    <source>
        <dbReference type="SAM" id="Phobius"/>
    </source>
</evidence>
<sequence length="551" mass="60992">MTSVHPISGISYIDARPSVDLTLSDGEPSDESRIEAIRIAFSKVAHGARAAHLKGFTSGVLTSDLIIIGDAIVELLKERKVTVLCWDGDDFADDSFTKVLTRVNESLPHVQCVAFLRSEERHSRYQNEMGFDGSWQSTSLAGNLSVLLCDNAVGSHDRYEHLGVVGLKATCAPLVIAVGGGGVLRKEFDQMLGQGIEYALFDAVRIRDGAEEHAAIIGLDGVVLRPVSGKLSNKTAASECGMLTVAIKVMKIIGIDEKAQTIDLILFIRMEWIMPDGSDPWIDWRDCLSWDTDQKPSKQLLPNGYTSETQTARVTFLQPLDLHHYPFDAHKLEIVLVSNATTDIKMDKLSGVKDAATIHTHAASLFDNSSWRLLRPKRGKNEEPMDPVVCRFDSTPKRESDSEISYVRMSTRLCVERQAEFTIFNVLMPNFILTIFQLMSYAIPREDVSDRLAYHVTVLLAMFAGKLVTVGMLPITSYLTFIDWYMFASYIFVVAIALEVSITKLLVDLPPHAYIEEHALTTTDHVRAGRPVQAKALISHPACATEAHCLG</sequence>
<name>A0A6V4BHT1_9EUKA</name>
<keyword evidence="2" id="KW-0812">Transmembrane</keyword>
<dbReference type="AlphaFoldDB" id="A0A6V4BHT1"/>
<proteinExistence type="predicted"/>
<dbReference type="InterPro" id="IPR036734">
    <property type="entry name" value="Neur_chan_lig-bd_sf"/>
</dbReference>
<gene>
    <name evidence="3" type="ORF">CPOL0286_LOCUS2513</name>
</gene>
<keyword evidence="2" id="KW-1133">Transmembrane helix</keyword>
<evidence type="ECO:0000313" key="3">
    <source>
        <dbReference type="EMBL" id="CAE2197159.1"/>
    </source>
</evidence>
<dbReference type="PANTHER" id="PTHR18945">
    <property type="entry name" value="NEUROTRANSMITTER GATED ION CHANNEL"/>
    <property type="match status" value="1"/>
</dbReference>
<evidence type="ECO:0000256" key="1">
    <source>
        <dbReference type="ARBA" id="ARBA00004141"/>
    </source>
</evidence>
<dbReference type="SUPFAM" id="SSF63712">
    <property type="entry name" value="Nicotinic receptor ligand binding domain-like"/>
    <property type="match status" value="1"/>
</dbReference>
<dbReference type="EMBL" id="HBKO01005206">
    <property type="protein sequence ID" value="CAE2197159.1"/>
    <property type="molecule type" value="Transcribed_RNA"/>
</dbReference>
<feature type="transmembrane region" description="Helical" evidence="2">
    <location>
        <begin position="487"/>
        <end position="507"/>
    </location>
</feature>
<organism evidence="3">
    <name type="scientific">Prymnesium polylepis</name>
    <dbReference type="NCBI Taxonomy" id="72548"/>
    <lineage>
        <taxon>Eukaryota</taxon>
        <taxon>Haptista</taxon>
        <taxon>Haptophyta</taxon>
        <taxon>Prymnesiophyceae</taxon>
        <taxon>Prymnesiales</taxon>
        <taxon>Prymnesiaceae</taxon>
        <taxon>Prymnesium</taxon>
    </lineage>
</organism>
<dbReference type="Gene3D" id="1.20.58.390">
    <property type="entry name" value="Neurotransmitter-gated ion-channel transmembrane domain"/>
    <property type="match status" value="1"/>
</dbReference>
<dbReference type="GO" id="GO:0005230">
    <property type="term" value="F:extracellular ligand-gated monoatomic ion channel activity"/>
    <property type="evidence" value="ECO:0007669"/>
    <property type="project" value="InterPro"/>
</dbReference>
<dbReference type="InterPro" id="IPR036719">
    <property type="entry name" value="Neuro-gated_channel_TM_sf"/>
</dbReference>
<dbReference type="GO" id="GO:0004888">
    <property type="term" value="F:transmembrane signaling receptor activity"/>
    <property type="evidence" value="ECO:0007669"/>
    <property type="project" value="InterPro"/>
</dbReference>